<dbReference type="Proteomes" id="UP000005536">
    <property type="component" value="Unassembled WGS sequence"/>
</dbReference>
<dbReference type="Pfam" id="PF01814">
    <property type="entry name" value="Hemerythrin"/>
    <property type="match status" value="1"/>
</dbReference>
<evidence type="ECO:0000259" key="1">
    <source>
        <dbReference type="Pfam" id="PF01814"/>
    </source>
</evidence>
<evidence type="ECO:0000313" key="2">
    <source>
        <dbReference type="EMBL" id="EFE49097.1"/>
    </source>
</evidence>
<reference evidence="2 3" key="1">
    <citation type="submission" date="2010-02" db="EMBL/GenBank/DDBJ databases">
        <authorList>
            <person name="Weinstock G."/>
            <person name="Sodergren E."/>
            <person name="Clifton S."/>
            <person name="Fulton L."/>
            <person name="Fulton B."/>
            <person name="Courtney L."/>
            <person name="Fronick C."/>
            <person name="Harrison M."/>
            <person name="Strong C."/>
            <person name="Farmer C."/>
            <person name="Delahaunty K."/>
            <person name="Markovic C."/>
            <person name="Hall O."/>
            <person name="Minx P."/>
            <person name="Tomlinson C."/>
            <person name="Mitreva M."/>
            <person name="Nelson J."/>
            <person name="Hou S."/>
            <person name="Wollam A."/>
            <person name="Pepin K.H."/>
            <person name="Johnson M."/>
            <person name="Bhonagiri V."/>
            <person name="Zhang X."/>
            <person name="Suruliraj S."/>
            <person name="Warren W."/>
            <person name="Chinwalla A."/>
            <person name="Mardis E.R."/>
            <person name="Wilson R.K."/>
        </authorList>
    </citation>
    <scope>NUCLEOTIDE SEQUENCE [LARGE SCALE GENOMIC DNA]</scope>
    <source>
        <strain evidence="2 3">ATCC 29315</strain>
    </source>
</reference>
<feature type="domain" description="Hemerythrin-like" evidence="1">
    <location>
        <begin position="26"/>
        <end position="155"/>
    </location>
</feature>
<comment type="caution">
    <text evidence="2">The sequence shown here is derived from an EMBL/GenBank/DDBJ whole genome shotgun (WGS) entry which is preliminary data.</text>
</comment>
<gene>
    <name evidence="2" type="ORF">NEIELOOT_02108</name>
</gene>
<dbReference type="EMBL" id="ADBF01000227">
    <property type="protein sequence ID" value="EFE49097.1"/>
    <property type="molecule type" value="Genomic_DNA"/>
</dbReference>
<name>D4DSR3_NEIEG</name>
<sequence length="182" mass="20635">MTFQTAFRNEAAMNLFDTRSVTFAEPIEMLYACHGKVRRFCEQVGMLDGYIAEHGRNDIVLQAVRQIGQYFNVAAPLHHQDEEEDYFPLLLQYAPQAKADVDELLHQHGLLHENWAAVAAEFEKIAADEHYRPDAAAFKRFTDGYAVHLALEEGLFELGKESIPADKLAAIGKNMAQRRQAK</sequence>
<dbReference type="AlphaFoldDB" id="D4DSR3"/>
<organism evidence="2 3">
    <name type="scientific">Neisseria elongata subsp. glycolytica ATCC 29315</name>
    <dbReference type="NCBI Taxonomy" id="546263"/>
    <lineage>
        <taxon>Bacteria</taxon>
        <taxon>Pseudomonadati</taxon>
        <taxon>Pseudomonadota</taxon>
        <taxon>Betaproteobacteria</taxon>
        <taxon>Neisseriales</taxon>
        <taxon>Neisseriaceae</taxon>
        <taxon>Neisseria</taxon>
    </lineage>
</organism>
<dbReference type="STRING" id="546263.NELON_08760"/>
<accession>D4DSR3</accession>
<evidence type="ECO:0000313" key="3">
    <source>
        <dbReference type="Proteomes" id="UP000005536"/>
    </source>
</evidence>
<dbReference type="Gene3D" id="1.20.120.520">
    <property type="entry name" value="nmb1532 protein domain like"/>
    <property type="match status" value="1"/>
</dbReference>
<proteinExistence type="predicted"/>
<dbReference type="InterPro" id="IPR012312">
    <property type="entry name" value="Hemerythrin-like"/>
</dbReference>
<protein>
    <submittedName>
        <fullName evidence="2">Hemerythrin HHE cation binding domain protein</fullName>
    </submittedName>
</protein>
<dbReference type="CDD" id="cd12108">
    <property type="entry name" value="Hr-like"/>
    <property type="match status" value="1"/>
</dbReference>